<evidence type="ECO:0000256" key="8">
    <source>
        <dbReference type="SAM" id="Phobius"/>
    </source>
</evidence>
<evidence type="ECO:0000256" key="5">
    <source>
        <dbReference type="ARBA" id="ARBA00022989"/>
    </source>
</evidence>
<feature type="region of interest" description="Disordered" evidence="7">
    <location>
        <begin position="1"/>
        <end position="22"/>
    </location>
</feature>
<keyword evidence="4 8" id="KW-0812">Transmembrane</keyword>
<dbReference type="Pfam" id="PF05977">
    <property type="entry name" value="MFS_3"/>
    <property type="match status" value="1"/>
</dbReference>
<evidence type="ECO:0000256" key="2">
    <source>
        <dbReference type="ARBA" id="ARBA00022448"/>
    </source>
</evidence>
<feature type="transmembrane region" description="Helical" evidence="8">
    <location>
        <begin position="274"/>
        <end position="295"/>
    </location>
</feature>
<comment type="subcellular location">
    <subcellularLocation>
        <location evidence="1">Cell membrane</location>
        <topology evidence="1">Multi-pass membrane protein</topology>
    </subcellularLocation>
</comment>
<dbReference type="EMBL" id="WJHE01000510">
    <property type="protein sequence ID" value="MST33185.1"/>
    <property type="molecule type" value="Genomic_DNA"/>
</dbReference>
<dbReference type="Proteomes" id="UP000437736">
    <property type="component" value="Unassembled WGS sequence"/>
</dbReference>
<evidence type="ECO:0000256" key="7">
    <source>
        <dbReference type="SAM" id="MobiDB-lite"/>
    </source>
</evidence>
<gene>
    <name evidence="9" type="ORF">GHK86_10690</name>
</gene>
<evidence type="ECO:0000256" key="1">
    <source>
        <dbReference type="ARBA" id="ARBA00004651"/>
    </source>
</evidence>
<keyword evidence="3" id="KW-1003">Cell membrane</keyword>
<evidence type="ECO:0000256" key="6">
    <source>
        <dbReference type="ARBA" id="ARBA00023136"/>
    </source>
</evidence>
<organism evidence="9 10">
    <name type="scientific">Acidiferrimicrobium australe</name>
    <dbReference type="NCBI Taxonomy" id="2664430"/>
    <lineage>
        <taxon>Bacteria</taxon>
        <taxon>Bacillati</taxon>
        <taxon>Actinomycetota</taxon>
        <taxon>Acidimicrobiia</taxon>
        <taxon>Acidimicrobiales</taxon>
        <taxon>Acidimicrobiaceae</taxon>
        <taxon>Acidiferrimicrobium</taxon>
    </lineage>
</organism>
<dbReference type="InterPro" id="IPR010290">
    <property type="entry name" value="TM_effector"/>
</dbReference>
<keyword evidence="5 8" id="KW-1133">Transmembrane helix</keyword>
<feature type="compositionally biased region" description="Polar residues" evidence="7">
    <location>
        <begin position="11"/>
        <end position="22"/>
    </location>
</feature>
<dbReference type="PANTHER" id="PTHR23513">
    <property type="entry name" value="INTEGRAL MEMBRANE EFFLUX PROTEIN-RELATED"/>
    <property type="match status" value="1"/>
</dbReference>
<proteinExistence type="predicted"/>
<evidence type="ECO:0000256" key="4">
    <source>
        <dbReference type="ARBA" id="ARBA00022692"/>
    </source>
</evidence>
<feature type="transmembrane region" description="Helical" evidence="8">
    <location>
        <begin position="238"/>
        <end position="262"/>
    </location>
</feature>
<name>A0ABW9QUE4_9ACTN</name>
<evidence type="ECO:0000256" key="3">
    <source>
        <dbReference type="ARBA" id="ARBA00022475"/>
    </source>
</evidence>
<sequence length="424" mass="43246">MPEAGPAPQAEASTPVKTTSGSSLRALRSRPFRIYFVGQVVSASGTFLQQTAIGWLVLQLTGSARDLGLVLAATGIPSLLFGPWGGSVADRVDLRKLLIGTQTLFGLLAALLWALAAAGDASVAALVIIGATGGVVQIADSPARQALVSRLVGPDDLSSAVSLNGVVINSARVVGPALAGVLIVTVGTTVCFGLNAVSYLAVIVALLLIQPREAVGPVPPGRRGVKDGLRYAAGRQQLWLPLLMMSVVGLLAFNFSVILPVFAKDTFHGTGGTYGLLTTMLSIGAVLGSLSVGLIHHPRRPYLLAAALGFGVTLGATAASPDVVTACVTLLLTGAAAFCLVTLCSTTLQLHTSSGFRGRVMALWVFVYLGTTPIGSILTGWITSAGGPRVALLVGSGACIAAAALAFFVHTPPDPDLALTDLGR</sequence>
<keyword evidence="10" id="KW-1185">Reference proteome</keyword>
<feature type="transmembrane region" description="Helical" evidence="8">
    <location>
        <begin position="121"/>
        <end position="139"/>
    </location>
</feature>
<comment type="caution">
    <text evidence="9">The sequence shown here is derived from an EMBL/GenBank/DDBJ whole genome shotgun (WGS) entry which is preliminary data.</text>
</comment>
<dbReference type="PANTHER" id="PTHR23513:SF11">
    <property type="entry name" value="STAPHYLOFERRIN A TRANSPORTER"/>
    <property type="match status" value="1"/>
</dbReference>
<feature type="transmembrane region" description="Helical" evidence="8">
    <location>
        <begin position="34"/>
        <end position="55"/>
    </location>
</feature>
<evidence type="ECO:0000313" key="9">
    <source>
        <dbReference type="EMBL" id="MST33185.1"/>
    </source>
</evidence>
<dbReference type="InterPro" id="IPR036259">
    <property type="entry name" value="MFS_trans_sf"/>
</dbReference>
<feature type="transmembrane region" description="Helical" evidence="8">
    <location>
        <begin position="360"/>
        <end position="384"/>
    </location>
</feature>
<keyword evidence="2" id="KW-0813">Transport</keyword>
<dbReference type="SUPFAM" id="SSF103473">
    <property type="entry name" value="MFS general substrate transporter"/>
    <property type="match status" value="1"/>
</dbReference>
<evidence type="ECO:0000313" key="10">
    <source>
        <dbReference type="Proteomes" id="UP000437736"/>
    </source>
</evidence>
<dbReference type="CDD" id="cd06173">
    <property type="entry name" value="MFS_MefA_like"/>
    <property type="match status" value="1"/>
</dbReference>
<feature type="transmembrane region" description="Helical" evidence="8">
    <location>
        <begin position="67"/>
        <end position="85"/>
    </location>
</feature>
<feature type="transmembrane region" description="Helical" evidence="8">
    <location>
        <begin position="390"/>
        <end position="409"/>
    </location>
</feature>
<keyword evidence="6 8" id="KW-0472">Membrane</keyword>
<accession>A0ABW9QUE4</accession>
<dbReference type="Gene3D" id="1.20.1250.20">
    <property type="entry name" value="MFS general substrate transporter like domains"/>
    <property type="match status" value="1"/>
</dbReference>
<feature type="transmembrane region" description="Helical" evidence="8">
    <location>
        <begin position="302"/>
        <end position="320"/>
    </location>
</feature>
<feature type="transmembrane region" description="Helical" evidence="8">
    <location>
        <begin position="326"/>
        <end position="348"/>
    </location>
</feature>
<feature type="transmembrane region" description="Helical" evidence="8">
    <location>
        <begin position="192"/>
        <end position="209"/>
    </location>
</feature>
<reference evidence="9 10" key="1">
    <citation type="submission" date="2019-11" db="EMBL/GenBank/DDBJ databases">
        <title>Acidiferrimicrobium australis gen. nov., sp. nov., an acidophilic and obligately heterotrophic, member of the Actinobacteria that catalyses dissimilatory oxido- reduction of iron isolated from metal-rich acidic water in Chile.</title>
        <authorList>
            <person name="Gonzalez D."/>
            <person name="Huber K."/>
            <person name="Hedrich S."/>
            <person name="Rojas-Villalobos C."/>
            <person name="Quatrini R."/>
            <person name="Dinamarca M.A."/>
            <person name="Schwarz A."/>
            <person name="Canales C."/>
            <person name="Nancucheo I."/>
        </authorList>
    </citation>
    <scope>NUCLEOTIDE SEQUENCE [LARGE SCALE GENOMIC DNA]</scope>
    <source>
        <strain evidence="9 10">USS-CCA1</strain>
    </source>
</reference>
<protein>
    <submittedName>
        <fullName evidence="9">MFS transporter</fullName>
    </submittedName>
</protein>